<organism evidence="2 3">
    <name type="scientific">Pontiella sulfatireligans</name>
    <dbReference type="NCBI Taxonomy" id="2750658"/>
    <lineage>
        <taxon>Bacteria</taxon>
        <taxon>Pseudomonadati</taxon>
        <taxon>Kiritimatiellota</taxon>
        <taxon>Kiritimatiellia</taxon>
        <taxon>Kiritimatiellales</taxon>
        <taxon>Pontiellaceae</taxon>
        <taxon>Pontiella</taxon>
    </lineage>
</organism>
<keyword evidence="3" id="KW-1185">Reference proteome</keyword>
<accession>A0A6C2UPI6</accession>
<dbReference type="RefSeq" id="WP_136063601.1">
    <property type="nucleotide sequence ID" value="NZ_CAAHFH010000002.1"/>
</dbReference>
<keyword evidence="1" id="KW-0812">Transmembrane</keyword>
<evidence type="ECO:0000256" key="1">
    <source>
        <dbReference type="SAM" id="Phobius"/>
    </source>
</evidence>
<proteinExistence type="predicted"/>
<dbReference type="AlphaFoldDB" id="A0A6C2UPI6"/>
<reference evidence="2 3" key="1">
    <citation type="submission" date="2019-04" db="EMBL/GenBank/DDBJ databases">
        <authorList>
            <person name="Van Vliet M D."/>
        </authorList>
    </citation>
    <scope>NUCLEOTIDE SEQUENCE [LARGE SCALE GENOMIC DNA]</scope>
    <source>
        <strain evidence="2 3">F21</strain>
    </source>
</reference>
<dbReference type="EMBL" id="CAAHFH010000002">
    <property type="protein sequence ID" value="VGO22202.1"/>
    <property type="molecule type" value="Genomic_DNA"/>
</dbReference>
<evidence type="ECO:0000313" key="3">
    <source>
        <dbReference type="Proteomes" id="UP000346198"/>
    </source>
</evidence>
<feature type="transmembrane region" description="Helical" evidence="1">
    <location>
        <begin position="48"/>
        <end position="70"/>
    </location>
</feature>
<name>A0A6C2UPI6_9BACT</name>
<gene>
    <name evidence="2" type="ORF">SCARR_04284</name>
</gene>
<dbReference type="Proteomes" id="UP000346198">
    <property type="component" value="Unassembled WGS sequence"/>
</dbReference>
<keyword evidence="1" id="KW-0472">Membrane</keyword>
<keyword evidence="1" id="KW-1133">Transmembrane helix</keyword>
<protein>
    <submittedName>
        <fullName evidence="2">Uncharacterized protein</fullName>
    </submittedName>
</protein>
<evidence type="ECO:0000313" key="2">
    <source>
        <dbReference type="EMBL" id="VGO22202.1"/>
    </source>
</evidence>
<sequence length="73" mass="8142">MNGKKLNRKVKRATSAVLAGFCILLIVSSASSWLIWNEYYTGMFKQDIFRAVLLGNIVTSAVGACMVYFAKKF</sequence>